<dbReference type="GeneTree" id="ENSGT01150000286914"/>
<protein>
    <submittedName>
        <fullName evidence="1">Uncharacterized protein</fullName>
    </submittedName>
</protein>
<evidence type="ECO:0000313" key="1">
    <source>
        <dbReference type="Ensembl" id="ENSAPOP00000020507.1"/>
    </source>
</evidence>
<dbReference type="InterPro" id="IPR036397">
    <property type="entry name" value="RNaseH_sf"/>
</dbReference>
<dbReference type="Ensembl" id="ENSAPOT00000030660.1">
    <property type="protein sequence ID" value="ENSAPOP00000020507.1"/>
    <property type="gene ID" value="ENSAPOG00000024077.1"/>
</dbReference>
<organism evidence="1 2">
    <name type="scientific">Acanthochromis polyacanthus</name>
    <name type="common">spiny chromis</name>
    <dbReference type="NCBI Taxonomy" id="80966"/>
    <lineage>
        <taxon>Eukaryota</taxon>
        <taxon>Metazoa</taxon>
        <taxon>Chordata</taxon>
        <taxon>Craniata</taxon>
        <taxon>Vertebrata</taxon>
        <taxon>Euteleostomi</taxon>
        <taxon>Actinopterygii</taxon>
        <taxon>Neopterygii</taxon>
        <taxon>Teleostei</taxon>
        <taxon>Neoteleostei</taxon>
        <taxon>Acanthomorphata</taxon>
        <taxon>Ovalentaria</taxon>
        <taxon>Pomacentridae</taxon>
        <taxon>Acanthochromis</taxon>
    </lineage>
</organism>
<dbReference type="InParanoid" id="A0A3Q1FY28"/>
<name>A0A3Q1FY28_9TELE</name>
<reference evidence="1" key="2">
    <citation type="submission" date="2025-09" db="UniProtKB">
        <authorList>
            <consortium name="Ensembl"/>
        </authorList>
    </citation>
    <scope>IDENTIFICATION</scope>
</reference>
<dbReference type="GO" id="GO:0003676">
    <property type="term" value="F:nucleic acid binding"/>
    <property type="evidence" value="ECO:0007669"/>
    <property type="project" value="InterPro"/>
</dbReference>
<dbReference type="STRING" id="80966.ENSAPOP00000020507"/>
<reference evidence="1" key="1">
    <citation type="submission" date="2025-08" db="UniProtKB">
        <authorList>
            <consortium name="Ensembl"/>
        </authorList>
    </citation>
    <scope>IDENTIFICATION</scope>
</reference>
<proteinExistence type="predicted"/>
<dbReference type="Gene3D" id="3.30.420.10">
    <property type="entry name" value="Ribonuclease H-like superfamily/Ribonuclease H"/>
    <property type="match status" value="1"/>
</dbReference>
<dbReference type="AlphaFoldDB" id="A0A3Q1FY28"/>
<keyword evidence="2" id="KW-1185">Reference proteome</keyword>
<sequence>MQCGCFVLLHYRYKAVKKPPIKHYRALSPACTVPTVKHGGGSIIVWRCMSAAVVGHLSICDGTLNSGKYRVILQTHMSKLVSTRYCPLNTSRVSRTWLQELSIQVLARPAQSAVMSPIENLRWTVKRSVSKHKPKNLDELKAVIQEGWDKIRTQQ</sequence>
<accession>A0A3Q1FY28</accession>
<evidence type="ECO:0000313" key="2">
    <source>
        <dbReference type="Proteomes" id="UP000257200"/>
    </source>
</evidence>
<dbReference type="Proteomes" id="UP000257200">
    <property type="component" value="Unplaced"/>
</dbReference>